<comment type="caution">
    <text evidence="3">The sequence shown here is derived from an EMBL/GenBank/DDBJ whole genome shotgun (WGS) entry which is preliminary data.</text>
</comment>
<accession>A0ABQ5IFI2</accession>
<evidence type="ECO:0000256" key="1">
    <source>
        <dbReference type="SAM" id="Coils"/>
    </source>
</evidence>
<feature type="region of interest" description="Disordered" evidence="2">
    <location>
        <begin position="1"/>
        <end position="49"/>
    </location>
</feature>
<sequence>MMHKLSCRSQATTRNKSKEIAKPITPPSESVSEGEDSDPKQAKRDKDMQKNLALIVKYFKNIYKPTNNNLRTSSNTKNKNLDNSLRHKNDKQTRQKLKRAKDYAYHKEKMLLCKQAKKGVTLRSEQGDWLDDTNEEPDEQELEAHYMYMAKIQEVFTVESRHTFDAEPLEQVQTNDDYNVFATVRHHSEQPESINDTYVVKTVDSNVIPNSLDMCVNDDQVDQNAKEYEDERVVLANLITNLNRDHDENKKTLKQLKKANTSLTHELNECKSTLEESNDIRDRYKSALHDEEIELEKYRMYKNCQLEKEEVPYDKDDLANIFAPDSDETLTLAQESRSKLDK</sequence>
<dbReference type="Proteomes" id="UP001151760">
    <property type="component" value="Unassembled WGS sequence"/>
</dbReference>
<protein>
    <submittedName>
        <fullName evidence="3">Uncharacterized protein</fullName>
    </submittedName>
</protein>
<feature type="compositionally biased region" description="Basic and acidic residues" evidence="2">
    <location>
        <begin position="37"/>
        <end position="49"/>
    </location>
</feature>
<name>A0ABQ5IFI2_9ASTR</name>
<organism evidence="3 4">
    <name type="scientific">Tanacetum coccineum</name>
    <dbReference type="NCBI Taxonomy" id="301880"/>
    <lineage>
        <taxon>Eukaryota</taxon>
        <taxon>Viridiplantae</taxon>
        <taxon>Streptophyta</taxon>
        <taxon>Embryophyta</taxon>
        <taxon>Tracheophyta</taxon>
        <taxon>Spermatophyta</taxon>
        <taxon>Magnoliopsida</taxon>
        <taxon>eudicotyledons</taxon>
        <taxon>Gunneridae</taxon>
        <taxon>Pentapetalae</taxon>
        <taxon>asterids</taxon>
        <taxon>campanulids</taxon>
        <taxon>Asterales</taxon>
        <taxon>Asteraceae</taxon>
        <taxon>Asteroideae</taxon>
        <taxon>Anthemideae</taxon>
        <taxon>Anthemidinae</taxon>
        <taxon>Tanacetum</taxon>
    </lineage>
</organism>
<feature type="coiled-coil region" evidence="1">
    <location>
        <begin position="225"/>
        <end position="273"/>
    </location>
</feature>
<evidence type="ECO:0000313" key="3">
    <source>
        <dbReference type="EMBL" id="GJT98093.1"/>
    </source>
</evidence>
<feature type="region of interest" description="Disordered" evidence="2">
    <location>
        <begin position="66"/>
        <end position="94"/>
    </location>
</feature>
<reference evidence="3" key="1">
    <citation type="journal article" date="2022" name="Int. J. Mol. Sci.">
        <title>Draft Genome of Tanacetum Coccineum: Genomic Comparison of Closely Related Tanacetum-Family Plants.</title>
        <authorList>
            <person name="Yamashiro T."/>
            <person name="Shiraishi A."/>
            <person name="Nakayama K."/>
            <person name="Satake H."/>
        </authorList>
    </citation>
    <scope>NUCLEOTIDE SEQUENCE</scope>
</reference>
<feature type="compositionally biased region" description="Polar residues" evidence="2">
    <location>
        <begin position="66"/>
        <end position="83"/>
    </location>
</feature>
<keyword evidence="4" id="KW-1185">Reference proteome</keyword>
<feature type="compositionally biased region" description="Basic and acidic residues" evidence="2">
    <location>
        <begin position="84"/>
        <end position="93"/>
    </location>
</feature>
<evidence type="ECO:0000313" key="4">
    <source>
        <dbReference type="Proteomes" id="UP001151760"/>
    </source>
</evidence>
<dbReference type="EMBL" id="BQNB010020643">
    <property type="protein sequence ID" value="GJT98093.1"/>
    <property type="molecule type" value="Genomic_DNA"/>
</dbReference>
<evidence type="ECO:0000256" key="2">
    <source>
        <dbReference type="SAM" id="MobiDB-lite"/>
    </source>
</evidence>
<gene>
    <name evidence="3" type="ORF">Tco_1093611</name>
</gene>
<proteinExistence type="predicted"/>
<keyword evidence="1" id="KW-0175">Coiled coil</keyword>
<reference evidence="3" key="2">
    <citation type="submission" date="2022-01" db="EMBL/GenBank/DDBJ databases">
        <authorList>
            <person name="Yamashiro T."/>
            <person name="Shiraishi A."/>
            <person name="Satake H."/>
            <person name="Nakayama K."/>
        </authorList>
    </citation>
    <scope>NUCLEOTIDE SEQUENCE</scope>
</reference>